<dbReference type="RefSeq" id="WP_338248607.1">
    <property type="nucleotide sequence ID" value="NZ_BSRI01000001.1"/>
</dbReference>
<name>A0ABQ6FQJ3_9CHLR</name>
<dbReference type="Proteomes" id="UP001344906">
    <property type="component" value="Unassembled WGS sequence"/>
</dbReference>
<keyword evidence="1" id="KW-1133">Transmembrane helix</keyword>
<reference evidence="2 3" key="1">
    <citation type="submission" date="2023-02" db="EMBL/GenBank/DDBJ databases">
        <title>Dictyobacter halimunensis sp. nov., a new member of the class Ktedonobacteria from forest soil in a geothermal area.</title>
        <authorList>
            <person name="Rachmania M.K."/>
            <person name="Ningsih F."/>
            <person name="Sakai Y."/>
            <person name="Yabe S."/>
            <person name="Yokota A."/>
            <person name="Sjamsuridzal W."/>
        </authorList>
    </citation>
    <scope>NUCLEOTIDE SEQUENCE [LARGE SCALE GENOMIC DNA]</scope>
    <source>
        <strain evidence="2 3">S3.2.2.5</strain>
    </source>
</reference>
<feature type="transmembrane region" description="Helical" evidence="1">
    <location>
        <begin position="27"/>
        <end position="45"/>
    </location>
</feature>
<organism evidence="2 3">
    <name type="scientific">Dictyobacter halimunensis</name>
    <dbReference type="NCBI Taxonomy" id="3026934"/>
    <lineage>
        <taxon>Bacteria</taxon>
        <taxon>Bacillati</taxon>
        <taxon>Chloroflexota</taxon>
        <taxon>Ktedonobacteria</taxon>
        <taxon>Ktedonobacterales</taxon>
        <taxon>Dictyobacteraceae</taxon>
        <taxon>Dictyobacter</taxon>
    </lineage>
</organism>
<dbReference type="EMBL" id="BSRI01000001">
    <property type="protein sequence ID" value="GLV54780.1"/>
    <property type="molecule type" value="Genomic_DNA"/>
</dbReference>
<evidence type="ECO:0000313" key="3">
    <source>
        <dbReference type="Proteomes" id="UP001344906"/>
    </source>
</evidence>
<feature type="transmembrane region" description="Helical" evidence="1">
    <location>
        <begin position="77"/>
        <end position="95"/>
    </location>
</feature>
<proteinExistence type="predicted"/>
<accession>A0ABQ6FQJ3</accession>
<keyword evidence="3" id="KW-1185">Reference proteome</keyword>
<evidence type="ECO:0000313" key="2">
    <source>
        <dbReference type="EMBL" id="GLV54780.1"/>
    </source>
</evidence>
<gene>
    <name evidence="2" type="ORF">KDH_16270</name>
</gene>
<feature type="transmembrane region" description="Helical" evidence="1">
    <location>
        <begin position="107"/>
        <end position="125"/>
    </location>
</feature>
<feature type="transmembrane region" description="Helical" evidence="1">
    <location>
        <begin position="137"/>
        <end position="155"/>
    </location>
</feature>
<evidence type="ECO:0000256" key="1">
    <source>
        <dbReference type="SAM" id="Phobius"/>
    </source>
</evidence>
<protein>
    <recommendedName>
        <fullName evidence="4">Ferric oxidoreductase domain-containing protein</fullName>
    </recommendedName>
</protein>
<comment type="caution">
    <text evidence="2">The sequence shown here is derived from an EMBL/GenBank/DDBJ whole genome shotgun (WGS) entry which is preliminary data.</text>
</comment>
<sequence length="156" mass="17963">MLVNAIAIASLLLPHDESFWLGKVSNLAGKVAVIVMLASLALWVCRQLYILIKKRNIRPFQGILRQFFLFFRKSHPLWGWIVLTTATIHAAYYFLPFTRLTPRMQTGIVAWIILACLVVFGLRYQSALRNRTLHKNIRLWHVITAVVFVIVALIHV</sequence>
<evidence type="ECO:0008006" key="4">
    <source>
        <dbReference type="Google" id="ProtNLM"/>
    </source>
</evidence>
<keyword evidence="1" id="KW-0812">Transmembrane</keyword>
<keyword evidence="1" id="KW-0472">Membrane</keyword>